<gene>
    <name evidence="5" type="primary">rpmF</name>
    <name evidence="6" type="ORF">A3E46_02545</name>
</gene>
<reference evidence="6 7" key="1">
    <citation type="journal article" date="2016" name="Nat. Commun.">
        <title>Thousands of microbial genomes shed light on interconnected biogeochemical processes in an aquifer system.</title>
        <authorList>
            <person name="Anantharaman K."/>
            <person name="Brown C.T."/>
            <person name="Hug L.A."/>
            <person name="Sharon I."/>
            <person name="Castelle C.J."/>
            <person name="Probst A.J."/>
            <person name="Thomas B.C."/>
            <person name="Singh A."/>
            <person name="Wilkins M.J."/>
            <person name="Karaoz U."/>
            <person name="Brodie E.L."/>
            <person name="Williams K.H."/>
            <person name="Hubbard S.S."/>
            <person name="Banfield J.F."/>
        </authorList>
    </citation>
    <scope>NUCLEOTIDE SEQUENCE [LARGE SCALE GENOMIC DNA]</scope>
</reference>
<organism evidence="6 7">
    <name type="scientific">Candidatus Woesebacteria bacterium RIFCSPHIGHO2_12_FULL_46_16</name>
    <dbReference type="NCBI Taxonomy" id="1802513"/>
    <lineage>
        <taxon>Bacteria</taxon>
        <taxon>Candidatus Woeseibacteriota</taxon>
    </lineage>
</organism>
<comment type="similarity">
    <text evidence="1 5">Belongs to the bacterial ribosomal protein bL32 family.</text>
</comment>
<dbReference type="STRING" id="1802513.A3E46_02545"/>
<dbReference type="GO" id="GO:0006412">
    <property type="term" value="P:translation"/>
    <property type="evidence" value="ECO:0007669"/>
    <property type="project" value="UniProtKB-UniRule"/>
</dbReference>
<protein>
    <recommendedName>
        <fullName evidence="4 5">Large ribosomal subunit protein bL32</fullName>
    </recommendedName>
</protein>
<proteinExistence type="inferred from homology"/>
<dbReference type="Proteomes" id="UP000178313">
    <property type="component" value="Unassembled WGS sequence"/>
</dbReference>
<dbReference type="Pfam" id="PF01783">
    <property type="entry name" value="Ribosomal_L32p"/>
    <property type="match status" value="1"/>
</dbReference>
<evidence type="ECO:0000256" key="3">
    <source>
        <dbReference type="ARBA" id="ARBA00023274"/>
    </source>
</evidence>
<dbReference type="GO" id="GO:0015934">
    <property type="term" value="C:large ribosomal subunit"/>
    <property type="evidence" value="ECO:0007669"/>
    <property type="project" value="InterPro"/>
</dbReference>
<accession>A0A1F8B0R5</accession>
<dbReference type="GO" id="GO:0003735">
    <property type="term" value="F:structural constituent of ribosome"/>
    <property type="evidence" value="ECO:0007669"/>
    <property type="project" value="InterPro"/>
</dbReference>
<dbReference type="HAMAP" id="MF_00340">
    <property type="entry name" value="Ribosomal_bL32"/>
    <property type="match status" value="1"/>
</dbReference>
<dbReference type="InterPro" id="IPR011332">
    <property type="entry name" value="Ribosomal_zn-bd"/>
</dbReference>
<dbReference type="SUPFAM" id="SSF57829">
    <property type="entry name" value="Zn-binding ribosomal proteins"/>
    <property type="match status" value="1"/>
</dbReference>
<dbReference type="NCBIfam" id="TIGR01031">
    <property type="entry name" value="rpmF_bact"/>
    <property type="match status" value="1"/>
</dbReference>
<name>A0A1F8B0R5_9BACT</name>
<dbReference type="InterPro" id="IPR044957">
    <property type="entry name" value="Ribosomal_bL32_bact"/>
</dbReference>
<keyword evidence="3 5" id="KW-0687">Ribonucleoprotein</keyword>
<evidence type="ECO:0000313" key="6">
    <source>
        <dbReference type="EMBL" id="OGM57613.1"/>
    </source>
</evidence>
<dbReference type="PANTHER" id="PTHR35534">
    <property type="entry name" value="50S RIBOSOMAL PROTEIN L32"/>
    <property type="match status" value="1"/>
</dbReference>
<comment type="caution">
    <text evidence="6">The sequence shown here is derived from an EMBL/GenBank/DDBJ whole genome shotgun (WGS) entry which is preliminary data.</text>
</comment>
<evidence type="ECO:0000256" key="4">
    <source>
        <dbReference type="ARBA" id="ARBA00035178"/>
    </source>
</evidence>
<sequence length="55" mass="6110">MAPLPKKKHTRSRTGKRRARTMAFKIGSSVKCENCGKLRFPHRACPHCGAYGPKG</sequence>
<evidence type="ECO:0000313" key="7">
    <source>
        <dbReference type="Proteomes" id="UP000178313"/>
    </source>
</evidence>
<dbReference type="InterPro" id="IPR002677">
    <property type="entry name" value="Ribosomal_bL32"/>
</dbReference>
<dbReference type="EMBL" id="MGGZ01000006">
    <property type="protein sequence ID" value="OGM57613.1"/>
    <property type="molecule type" value="Genomic_DNA"/>
</dbReference>
<keyword evidence="2 5" id="KW-0689">Ribosomal protein</keyword>
<evidence type="ECO:0000256" key="2">
    <source>
        <dbReference type="ARBA" id="ARBA00022980"/>
    </source>
</evidence>
<evidence type="ECO:0000256" key="1">
    <source>
        <dbReference type="ARBA" id="ARBA00008560"/>
    </source>
</evidence>
<evidence type="ECO:0000256" key="5">
    <source>
        <dbReference type="HAMAP-Rule" id="MF_00340"/>
    </source>
</evidence>
<dbReference type="AlphaFoldDB" id="A0A1F8B0R5"/>
<dbReference type="PANTHER" id="PTHR35534:SF1">
    <property type="entry name" value="LARGE RIBOSOMAL SUBUNIT PROTEIN BL32"/>
    <property type="match status" value="1"/>
</dbReference>